<gene>
    <name evidence="1" type="ORF">DW839_18305</name>
</gene>
<protein>
    <submittedName>
        <fullName evidence="1">Uncharacterized protein</fullName>
    </submittedName>
</protein>
<dbReference type="EMBL" id="QSHZ01000020">
    <property type="protein sequence ID" value="RHC54652.1"/>
    <property type="molecule type" value="Genomic_DNA"/>
</dbReference>
<organism evidence="1 2">
    <name type="scientific">Enterocloster bolteae</name>
    <dbReference type="NCBI Taxonomy" id="208479"/>
    <lineage>
        <taxon>Bacteria</taxon>
        <taxon>Bacillati</taxon>
        <taxon>Bacillota</taxon>
        <taxon>Clostridia</taxon>
        <taxon>Lachnospirales</taxon>
        <taxon>Lachnospiraceae</taxon>
        <taxon>Enterocloster</taxon>
    </lineage>
</organism>
<comment type="caution">
    <text evidence="1">The sequence shown here is derived from an EMBL/GenBank/DDBJ whole genome shotgun (WGS) entry which is preliminary data.</text>
</comment>
<name>A0A414ASW6_9FIRM</name>
<evidence type="ECO:0000313" key="2">
    <source>
        <dbReference type="Proteomes" id="UP000283975"/>
    </source>
</evidence>
<accession>A0A414ASW6</accession>
<reference evidence="1 2" key="1">
    <citation type="submission" date="2018-08" db="EMBL/GenBank/DDBJ databases">
        <title>A genome reference for cultivated species of the human gut microbiota.</title>
        <authorList>
            <person name="Zou Y."/>
            <person name="Xue W."/>
            <person name="Luo G."/>
        </authorList>
    </citation>
    <scope>NUCLEOTIDE SEQUENCE [LARGE SCALE GENOMIC DNA]</scope>
    <source>
        <strain evidence="1 2">AM35-14</strain>
    </source>
</reference>
<evidence type="ECO:0000313" key="1">
    <source>
        <dbReference type="EMBL" id="RHC54652.1"/>
    </source>
</evidence>
<sequence>MTDWTLEMIEEVEKLNVNTPYGQIIDADTILVDALQTNDFELSGIAQDIFNIYKESQDKLSVKKIFYEFVGVEFDEYLMKCQKEISR</sequence>
<dbReference type="Proteomes" id="UP000283975">
    <property type="component" value="Unassembled WGS sequence"/>
</dbReference>
<dbReference type="AlphaFoldDB" id="A0A414ASW6"/>
<proteinExistence type="predicted"/>